<dbReference type="CDD" id="cd02440">
    <property type="entry name" value="AdoMet_MTases"/>
    <property type="match status" value="1"/>
</dbReference>
<evidence type="ECO:0000256" key="8">
    <source>
        <dbReference type="ARBA" id="ARBA00048428"/>
    </source>
</evidence>
<dbReference type="STRING" id="398767.Glov_0896"/>
<comment type="similarity">
    <text evidence="3">Belongs to the methyltransferase superfamily. Arsenite methyltransferase family.</text>
</comment>
<proteinExistence type="inferred from homology"/>
<dbReference type="Gene3D" id="3.40.5.100">
    <property type="match status" value="1"/>
</dbReference>
<dbReference type="AlphaFoldDB" id="B3E5E8"/>
<evidence type="ECO:0000256" key="5">
    <source>
        <dbReference type="ARBA" id="ARBA00034545"/>
    </source>
</evidence>
<dbReference type="GO" id="GO:0030791">
    <property type="term" value="F:arsenite methyltransferase activity"/>
    <property type="evidence" value="ECO:0007669"/>
    <property type="project" value="UniProtKB-EC"/>
</dbReference>
<comment type="catalytic activity">
    <reaction evidence="7">
        <text>arsenic triglutathione + 2 [thioredoxin]-dithiol + 2 S-adenosyl-L-methionine + H2O = dimethylarsinous acid + 2 [thioredoxin]-disulfide + 3 glutathione + 2 S-adenosyl-L-homocysteine + 2 H(+)</text>
        <dbReference type="Rhea" id="RHEA:69464"/>
        <dbReference type="Rhea" id="RHEA-COMP:10698"/>
        <dbReference type="Rhea" id="RHEA-COMP:10700"/>
        <dbReference type="ChEBI" id="CHEBI:15377"/>
        <dbReference type="ChEBI" id="CHEBI:15378"/>
        <dbReference type="ChEBI" id="CHEBI:23808"/>
        <dbReference type="ChEBI" id="CHEBI:29950"/>
        <dbReference type="ChEBI" id="CHEBI:50058"/>
        <dbReference type="ChEBI" id="CHEBI:57856"/>
        <dbReference type="ChEBI" id="CHEBI:57925"/>
        <dbReference type="ChEBI" id="CHEBI:59789"/>
        <dbReference type="ChEBI" id="CHEBI:183640"/>
        <dbReference type="EC" id="2.1.1.137"/>
    </reaction>
</comment>
<evidence type="ECO:0000313" key="11">
    <source>
        <dbReference type="Proteomes" id="UP000002420"/>
    </source>
</evidence>
<reference evidence="10 11" key="1">
    <citation type="submission" date="2008-05" db="EMBL/GenBank/DDBJ databases">
        <title>Complete sequence of chromosome of Geobacter lovleyi SZ.</title>
        <authorList>
            <consortium name="US DOE Joint Genome Institute"/>
            <person name="Lucas S."/>
            <person name="Copeland A."/>
            <person name="Lapidus A."/>
            <person name="Glavina del Rio T."/>
            <person name="Dalin E."/>
            <person name="Tice H."/>
            <person name="Bruce D."/>
            <person name="Goodwin L."/>
            <person name="Pitluck S."/>
            <person name="Chertkov O."/>
            <person name="Meincke L."/>
            <person name="Brettin T."/>
            <person name="Detter J.C."/>
            <person name="Han C."/>
            <person name="Tapia R."/>
            <person name="Kuske C.R."/>
            <person name="Schmutz J."/>
            <person name="Larimer F."/>
            <person name="Land M."/>
            <person name="Hauser L."/>
            <person name="Kyrpides N."/>
            <person name="Mikhailova N."/>
            <person name="Sung Y."/>
            <person name="Fletcher K.E."/>
            <person name="Ritalahti K.M."/>
            <person name="Loeffler F.E."/>
            <person name="Richardson P."/>
        </authorList>
    </citation>
    <scope>NUCLEOTIDE SEQUENCE [LARGE SCALE GENOMIC DNA]</scope>
    <source>
        <strain evidence="11">ATCC BAA-1151 / DSM 17278 / SZ</strain>
    </source>
</reference>
<sequence length="350" mass="38242">MGDKQDALATVKEYYGKVLTGSKKLQATACCLLEVCPPAHQAILAEIDDELLDRFYGCGSPIPAAIDGCTVLDLGCGTGRDAYLASKLVGQDGYVIGVDMTDEQLAVARKHLHSQTARFGLTQPNLEFRHGYIEDLADCGITDNSIDLVISNCVINLSPDKERVFSEIFRVLKPGGELYFSDVFVDRRLPVHLKNDPALYGECLSGALYSEDFRRLLLGLGCRDYRVLSRRPVVLDNPAVFSWIGQAQFCSCVIRAFKLACLEDICEDYGQVACYNGTLPGLPHYFDLDDHHRFYTGKPMPVCGNSAAMVQETRFGKHFTVTGDRSVHFGAFPCGPAPAQAADSCAANGC</sequence>
<dbReference type="eggNOG" id="COG2226">
    <property type="taxonomic scope" value="Bacteria"/>
</dbReference>
<dbReference type="PANTHER" id="PTHR43675">
    <property type="entry name" value="ARSENITE METHYLTRANSFERASE"/>
    <property type="match status" value="1"/>
</dbReference>
<evidence type="ECO:0000256" key="2">
    <source>
        <dbReference type="ARBA" id="ARBA00022691"/>
    </source>
</evidence>
<dbReference type="GO" id="GO:0032259">
    <property type="term" value="P:methylation"/>
    <property type="evidence" value="ECO:0007669"/>
    <property type="project" value="UniProtKB-KW"/>
</dbReference>
<organism evidence="10 11">
    <name type="scientific">Trichlorobacter lovleyi (strain ATCC BAA-1151 / DSM 17278 / SZ)</name>
    <name type="common">Geobacter lovleyi</name>
    <dbReference type="NCBI Taxonomy" id="398767"/>
    <lineage>
        <taxon>Bacteria</taxon>
        <taxon>Pseudomonadati</taxon>
        <taxon>Thermodesulfobacteriota</taxon>
        <taxon>Desulfuromonadia</taxon>
        <taxon>Geobacterales</taxon>
        <taxon>Geobacteraceae</taxon>
        <taxon>Trichlorobacter</taxon>
    </lineage>
</organism>
<evidence type="ECO:0000256" key="4">
    <source>
        <dbReference type="ARBA" id="ARBA00034521"/>
    </source>
</evidence>
<dbReference type="HOGENOM" id="CLU_052868_0_0_7"/>
<evidence type="ECO:0000313" key="10">
    <source>
        <dbReference type="EMBL" id="ACD94619.1"/>
    </source>
</evidence>
<keyword evidence="11" id="KW-1185">Reference proteome</keyword>
<dbReference type="EC" id="2.1.1.137" evidence="4"/>
<dbReference type="Proteomes" id="UP000002420">
    <property type="component" value="Chromosome"/>
</dbReference>
<keyword evidence="10" id="KW-0489">Methyltransferase</keyword>
<dbReference type="EMBL" id="CP001089">
    <property type="protein sequence ID" value="ACD94619.1"/>
    <property type="molecule type" value="Genomic_DNA"/>
</dbReference>
<dbReference type="Pfam" id="PF13847">
    <property type="entry name" value="Methyltransf_31"/>
    <property type="match status" value="1"/>
</dbReference>
<comment type="catalytic activity">
    <reaction evidence="6">
        <text>arsenic triglutathione + [thioredoxin]-dithiol + S-adenosyl-L-methionine + 2 H2O = methylarsonous acid + [thioredoxin]-disulfide + 3 glutathione + S-adenosyl-L-homocysteine + H(+)</text>
        <dbReference type="Rhea" id="RHEA:69460"/>
        <dbReference type="Rhea" id="RHEA-COMP:10698"/>
        <dbReference type="Rhea" id="RHEA-COMP:10700"/>
        <dbReference type="ChEBI" id="CHEBI:15377"/>
        <dbReference type="ChEBI" id="CHEBI:15378"/>
        <dbReference type="ChEBI" id="CHEBI:17826"/>
        <dbReference type="ChEBI" id="CHEBI:29950"/>
        <dbReference type="ChEBI" id="CHEBI:50058"/>
        <dbReference type="ChEBI" id="CHEBI:57856"/>
        <dbReference type="ChEBI" id="CHEBI:57925"/>
        <dbReference type="ChEBI" id="CHEBI:59789"/>
        <dbReference type="ChEBI" id="CHEBI:183640"/>
        <dbReference type="EC" id="2.1.1.137"/>
    </reaction>
</comment>
<feature type="domain" description="Methyltransferase" evidence="9">
    <location>
        <begin position="67"/>
        <end position="217"/>
    </location>
</feature>
<evidence type="ECO:0000259" key="9">
    <source>
        <dbReference type="Pfam" id="PF13847"/>
    </source>
</evidence>
<evidence type="ECO:0000256" key="7">
    <source>
        <dbReference type="ARBA" id="ARBA00047943"/>
    </source>
</evidence>
<dbReference type="PANTHER" id="PTHR43675:SF8">
    <property type="entry name" value="ARSENITE METHYLTRANSFERASE"/>
    <property type="match status" value="1"/>
</dbReference>
<dbReference type="InterPro" id="IPR026669">
    <property type="entry name" value="Arsenite_MeTrfase-like"/>
</dbReference>
<dbReference type="KEGG" id="glo:Glov_0896"/>
<accession>B3E5E8</accession>
<dbReference type="SUPFAM" id="SSF53335">
    <property type="entry name" value="S-adenosyl-L-methionine-dependent methyltransferases"/>
    <property type="match status" value="1"/>
</dbReference>
<name>B3E5E8_TRIL1</name>
<dbReference type="RefSeq" id="WP_012468971.1">
    <property type="nucleotide sequence ID" value="NC_010814.1"/>
</dbReference>
<gene>
    <name evidence="10" type="ordered locus">Glov_0896</name>
</gene>
<evidence type="ECO:0000256" key="1">
    <source>
        <dbReference type="ARBA" id="ARBA00022679"/>
    </source>
</evidence>
<evidence type="ECO:0000256" key="3">
    <source>
        <dbReference type="ARBA" id="ARBA00034487"/>
    </source>
</evidence>
<protein>
    <recommendedName>
        <fullName evidence="5">Arsenite methyltransferase</fullName>
        <ecNumber evidence="4">2.1.1.137</ecNumber>
    </recommendedName>
</protein>
<dbReference type="InterPro" id="IPR025714">
    <property type="entry name" value="Methyltranfer_dom"/>
</dbReference>
<keyword evidence="2" id="KW-0949">S-adenosyl-L-methionine</keyword>
<comment type="catalytic activity">
    <reaction evidence="8">
        <text>arsenic triglutathione + 3 [thioredoxin]-dithiol + 3 S-adenosyl-L-methionine = trimethylarsine + 3 [thioredoxin]-disulfide + 3 glutathione + 3 S-adenosyl-L-homocysteine + 3 H(+)</text>
        <dbReference type="Rhea" id="RHEA:69432"/>
        <dbReference type="Rhea" id="RHEA-COMP:10698"/>
        <dbReference type="Rhea" id="RHEA-COMP:10700"/>
        <dbReference type="ChEBI" id="CHEBI:15378"/>
        <dbReference type="ChEBI" id="CHEBI:27130"/>
        <dbReference type="ChEBI" id="CHEBI:29950"/>
        <dbReference type="ChEBI" id="CHEBI:50058"/>
        <dbReference type="ChEBI" id="CHEBI:57856"/>
        <dbReference type="ChEBI" id="CHEBI:57925"/>
        <dbReference type="ChEBI" id="CHEBI:59789"/>
        <dbReference type="ChEBI" id="CHEBI:183640"/>
        <dbReference type="EC" id="2.1.1.137"/>
    </reaction>
</comment>
<keyword evidence="1 10" id="KW-0808">Transferase</keyword>
<dbReference type="Gene3D" id="3.40.50.150">
    <property type="entry name" value="Vaccinia Virus protein VP39"/>
    <property type="match status" value="1"/>
</dbReference>
<dbReference type="InterPro" id="IPR029063">
    <property type="entry name" value="SAM-dependent_MTases_sf"/>
</dbReference>
<evidence type="ECO:0000256" key="6">
    <source>
        <dbReference type="ARBA" id="ARBA00047941"/>
    </source>
</evidence>
<dbReference type="OrthoDB" id="9765084at2"/>